<dbReference type="Gene3D" id="6.10.360.10">
    <property type="match status" value="1"/>
</dbReference>
<dbReference type="InterPro" id="IPR019748">
    <property type="entry name" value="FERM_central"/>
</dbReference>
<dbReference type="PANTHER" id="PTHR23281">
    <property type="entry name" value="MERLIN/MOESIN/EZRIN/RADIXIN"/>
    <property type="match status" value="1"/>
</dbReference>
<protein>
    <submittedName>
        <fullName evidence="2">Radixin</fullName>
    </submittedName>
</protein>
<dbReference type="InterPro" id="IPR011259">
    <property type="entry name" value="ERM_C_dom"/>
</dbReference>
<dbReference type="Ensembl" id="ENSANAT00000026391.1">
    <property type="protein sequence ID" value="ENSANAP00000008607.1"/>
    <property type="gene ID" value="ENSANAG00000022309.1"/>
</dbReference>
<reference evidence="2" key="2">
    <citation type="submission" date="2025-09" db="UniProtKB">
        <authorList>
            <consortium name="Ensembl"/>
        </authorList>
    </citation>
    <scope>IDENTIFICATION</scope>
</reference>
<dbReference type="GO" id="GO:0003779">
    <property type="term" value="F:actin binding"/>
    <property type="evidence" value="ECO:0007669"/>
    <property type="project" value="InterPro"/>
</dbReference>
<organism evidence="2 3">
    <name type="scientific">Aotus nancymaae</name>
    <name type="common">Ma's night monkey</name>
    <dbReference type="NCBI Taxonomy" id="37293"/>
    <lineage>
        <taxon>Eukaryota</taxon>
        <taxon>Metazoa</taxon>
        <taxon>Chordata</taxon>
        <taxon>Craniata</taxon>
        <taxon>Vertebrata</taxon>
        <taxon>Euteleostomi</taxon>
        <taxon>Mammalia</taxon>
        <taxon>Eutheria</taxon>
        <taxon>Euarchontoglires</taxon>
        <taxon>Primates</taxon>
        <taxon>Haplorrhini</taxon>
        <taxon>Platyrrhini</taxon>
        <taxon>Aotidae</taxon>
        <taxon>Aotus</taxon>
    </lineage>
</organism>
<evidence type="ECO:0000259" key="1">
    <source>
        <dbReference type="Pfam" id="PF00769"/>
    </source>
</evidence>
<name>A0A2K5CIL8_AOTNA</name>
<sequence>INVRVTTMDAELEFAIQPNTTDFCCTLKLFFHVTQQDFKFRAKFFPEDEAILNDEIYAARNCSSLASYAVQAKYADYNKEIHKPGYLANDRLLPQHVLEQHKLTKEQWEERIQNWHEEHRGIDETKKTQNDVLHAENVKAGRDKYKTLRQIRQGNTKQRIDEFEAMWGPKLYALFQMRSCQSSIKQM</sequence>
<dbReference type="Pfam" id="PF00769">
    <property type="entry name" value="ERM_C"/>
    <property type="match status" value="1"/>
</dbReference>
<dbReference type="GeneTree" id="ENSGT01090000260082"/>
<dbReference type="SUPFAM" id="SSF48678">
    <property type="entry name" value="Moesin tail domain"/>
    <property type="match status" value="1"/>
</dbReference>
<dbReference type="SUPFAM" id="SSF47031">
    <property type="entry name" value="Second domain of FERM"/>
    <property type="match status" value="1"/>
</dbReference>
<reference evidence="2" key="1">
    <citation type="submission" date="2025-08" db="UniProtKB">
        <authorList>
            <consortium name="Ensembl"/>
        </authorList>
    </citation>
    <scope>IDENTIFICATION</scope>
</reference>
<gene>
    <name evidence="2" type="primary">RDX</name>
</gene>
<dbReference type="InterPro" id="IPR035963">
    <property type="entry name" value="FERM_2"/>
</dbReference>
<feature type="domain" description="Ezrin/radixin/moesin C-terminal" evidence="1">
    <location>
        <begin position="123"/>
        <end position="166"/>
    </location>
</feature>
<evidence type="ECO:0000313" key="3">
    <source>
        <dbReference type="Proteomes" id="UP000233020"/>
    </source>
</evidence>
<dbReference type="InterPro" id="IPR011174">
    <property type="entry name" value="ERM"/>
</dbReference>
<dbReference type="CDD" id="cd14473">
    <property type="entry name" value="FERM_B-lobe"/>
    <property type="match status" value="1"/>
</dbReference>
<dbReference type="Proteomes" id="UP000233020">
    <property type="component" value="Unplaced"/>
</dbReference>
<dbReference type="InterPro" id="IPR008954">
    <property type="entry name" value="Moesin_tail_sf"/>
</dbReference>
<dbReference type="AlphaFoldDB" id="A0A2K5CIL8"/>
<accession>A0A2K5CIL8</accession>
<keyword evidence="3" id="KW-1185">Reference proteome</keyword>
<evidence type="ECO:0000313" key="2">
    <source>
        <dbReference type="Ensembl" id="ENSANAP00000008607.1"/>
    </source>
</evidence>
<proteinExistence type="predicted"/>